<gene>
    <name evidence="2" type="ORF">IB285_06315</name>
</gene>
<dbReference type="RefSeq" id="WP_190787379.1">
    <property type="nucleotide sequence ID" value="NZ_JACXLC010000001.1"/>
</dbReference>
<accession>A0ABR8KQR4</accession>
<dbReference type="InterPro" id="IPR046341">
    <property type="entry name" value="SET_dom_sf"/>
</dbReference>
<keyword evidence="3" id="KW-1185">Reference proteome</keyword>
<dbReference type="EMBL" id="JACXLC010000001">
    <property type="protein sequence ID" value="MBD2841875.1"/>
    <property type="molecule type" value="Genomic_DNA"/>
</dbReference>
<reference evidence="2 3" key="1">
    <citation type="submission" date="2020-09" db="EMBL/GenBank/DDBJ databases">
        <authorList>
            <person name="Yoon J.-W."/>
        </authorList>
    </citation>
    <scope>NUCLEOTIDE SEQUENCE [LARGE SCALE GENOMIC DNA]</scope>
    <source>
        <strain evidence="2 3">KMU-140</strain>
    </source>
</reference>
<sequence>MNAIIEHRATPGRGEGIFALKSFRRGDTLYVGVLDRGSTKNHSHASQLGKNTFGFHTGLGSKFNHSCDPNCGIIINDTGGHDIVAMHAIAIGDEATYDYAMRNYNIEHFPVVCECGNKNCRKVITGWKDLPQQRKDDYAGFIAPYLIELDREEASATRSGPISNALQ</sequence>
<dbReference type="SUPFAM" id="SSF82199">
    <property type="entry name" value="SET domain"/>
    <property type="match status" value="1"/>
</dbReference>
<dbReference type="Gene3D" id="2.170.270.10">
    <property type="entry name" value="SET domain"/>
    <property type="match status" value="1"/>
</dbReference>
<dbReference type="InterPro" id="IPR001214">
    <property type="entry name" value="SET_dom"/>
</dbReference>
<evidence type="ECO:0000313" key="3">
    <source>
        <dbReference type="Proteomes" id="UP000635384"/>
    </source>
</evidence>
<evidence type="ECO:0000313" key="2">
    <source>
        <dbReference type="EMBL" id="MBD2841875.1"/>
    </source>
</evidence>
<evidence type="ECO:0000259" key="1">
    <source>
        <dbReference type="PROSITE" id="PS50280"/>
    </source>
</evidence>
<dbReference type="Proteomes" id="UP000635384">
    <property type="component" value="Unassembled WGS sequence"/>
</dbReference>
<proteinExistence type="predicted"/>
<organism evidence="2 3">
    <name type="scientific">Erythrobacter rubeus</name>
    <dbReference type="NCBI Taxonomy" id="2760803"/>
    <lineage>
        <taxon>Bacteria</taxon>
        <taxon>Pseudomonadati</taxon>
        <taxon>Pseudomonadota</taxon>
        <taxon>Alphaproteobacteria</taxon>
        <taxon>Sphingomonadales</taxon>
        <taxon>Erythrobacteraceae</taxon>
        <taxon>Erythrobacter/Porphyrobacter group</taxon>
        <taxon>Erythrobacter</taxon>
    </lineage>
</organism>
<dbReference type="Pfam" id="PF00856">
    <property type="entry name" value="SET"/>
    <property type="match status" value="1"/>
</dbReference>
<comment type="caution">
    <text evidence="2">The sequence shown here is derived from an EMBL/GenBank/DDBJ whole genome shotgun (WGS) entry which is preliminary data.</text>
</comment>
<protein>
    <submittedName>
        <fullName evidence="2">SET domain-containing protein-lysine N-methyltransferase</fullName>
    </submittedName>
</protein>
<dbReference type="PROSITE" id="PS50280">
    <property type="entry name" value="SET"/>
    <property type="match status" value="1"/>
</dbReference>
<name>A0ABR8KQR4_9SPHN</name>
<feature type="domain" description="SET" evidence="1">
    <location>
        <begin position="3"/>
        <end position="100"/>
    </location>
</feature>